<sequence length="148" mass="16894">MHESLKIISVALPLIALFILSGFFVRRIRQAKRIITDRNGMKKISANPSIFGGNAGKTWFYDDQFLYEVKNNATRKIALANIIKIGPGNTEINSRRVWIVIYRDGANEKQVQFYNNLTLWNHNFTAFLAAVKRANPDAVVKERSLLNL</sequence>
<dbReference type="EMBL" id="JZYX01000008">
    <property type="protein sequence ID" value="KJN30656.1"/>
    <property type="molecule type" value="Genomic_DNA"/>
</dbReference>
<feature type="transmembrane region" description="Helical" evidence="1">
    <location>
        <begin position="6"/>
        <end position="25"/>
    </location>
</feature>
<keyword evidence="1" id="KW-0812">Transmembrane</keyword>
<dbReference type="Proteomes" id="UP000033352">
    <property type="component" value="Unassembled WGS sequence"/>
</dbReference>
<evidence type="ECO:0000313" key="3">
    <source>
        <dbReference type="Proteomes" id="UP000033352"/>
    </source>
</evidence>
<dbReference type="OrthoDB" id="6565701at2"/>
<dbReference type="RefSeq" id="WP_045284898.1">
    <property type="nucleotide sequence ID" value="NZ_JABUMZ010000021.1"/>
</dbReference>
<gene>
    <name evidence="2" type="ORF">SS37_05120</name>
</gene>
<keyword evidence="1" id="KW-1133">Transmembrane helix</keyword>
<protein>
    <submittedName>
        <fullName evidence="2">Uncharacterized protein</fullName>
    </submittedName>
</protein>
<dbReference type="PATRIC" id="fig|1619248.3.peg.4896"/>
<dbReference type="AlphaFoldDB" id="A0A0F1B8N4"/>
<accession>A0A0F1B8N4</accession>
<name>A0A0F1B8N4_9ENTR</name>
<keyword evidence="1" id="KW-0472">Membrane</keyword>
<organism evidence="2 3">
    <name type="scientific">Enterobacter sichuanensis</name>
    <dbReference type="NCBI Taxonomy" id="2071710"/>
    <lineage>
        <taxon>Bacteria</taxon>
        <taxon>Pseudomonadati</taxon>
        <taxon>Pseudomonadota</taxon>
        <taxon>Gammaproteobacteria</taxon>
        <taxon>Enterobacterales</taxon>
        <taxon>Enterobacteriaceae</taxon>
        <taxon>Enterobacter</taxon>
        <taxon>Enterobacter cloacae complex</taxon>
    </lineage>
</organism>
<evidence type="ECO:0000256" key="1">
    <source>
        <dbReference type="SAM" id="Phobius"/>
    </source>
</evidence>
<evidence type="ECO:0000313" key="2">
    <source>
        <dbReference type="EMBL" id="KJN30656.1"/>
    </source>
</evidence>
<proteinExistence type="predicted"/>
<reference evidence="2 3" key="1">
    <citation type="submission" date="2015-03" db="EMBL/GenBank/DDBJ databases">
        <authorList>
            <person name="McCorrison J."/>
            <person name="Sanka R."/>
            <person name="Adams M."/>
            <person name="Brinkac L."/>
            <person name="Nierman W."/>
            <person name="Sutton G."/>
            <person name="Nelson K."/>
            <person name="Kiedrowski L."/>
            <person name="Guerrero D."/>
            <person name="Bonomo R."/>
        </authorList>
    </citation>
    <scope>NUCLEOTIDE SEQUENCE [LARGE SCALE GENOMIC DNA]</scope>
    <source>
        <strain evidence="2 3">35699</strain>
    </source>
</reference>
<comment type="caution">
    <text evidence="2">The sequence shown here is derived from an EMBL/GenBank/DDBJ whole genome shotgun (WGS) entry which is preliminary data.</text>
</comment>